<accession>A0A5J5CS78</accession>
<evidence type="ECO:0000313" key="2">
    <source>
        <dbReference type="EMBL" id="KAA8583280.1"/>
    </source>
</evidence>
<keyword evidence="3" id="KW-1185">Reference proteome</keyword>
<dbReference type="AlphaFoldDB" id="A0A5J5CS78"/>
<organism evidence="2 3">
    <name type="scientific">Etheostoma spectabile</name>
    <name type="common">orangethroat darter</name>
    <dbReference type="NCBI Taxonomy" id="54343"/>
    <lineage>
        <taxon>Eukaryota</taxon>
        <taxon>Metazoa</taxon>
        <taxon>Chordata</taxon>
        <taxon>Craniata</taxon>
        <taxon>Vertebrata</taxon>
        <taxon>Euteleostomi</taxon>
        <taxon>Actinopterygii</taxon>
        <taxon>Neopterygii</taxon>
        <taxon>Teleostei</taxon>
        <taxon>Neoteleostei</taxon>
        <taxon>Acanthomorphata</taxon>
        <taxon>Eupercaria</taxon>
        <taxon>Perciformes</taxon>
        <taxon>Percoidei</taxon>
        <taxon>Percidae</taxon>
        <taxon>Etheostomatinae</taxon>
        <taxon>Etheostoma</taxon>
    </lineage>
</organism>
<name>A0A5J5CS78_9PERO</name>
<sequence length="193" mass="21130">MMYSCRNTFAHVGHMQTQLICLIGINPERGKKYQPGESGVKEDGVAGPQKGNNASVVPGSESKPPGFKPERSPSLGQRHQMAEPVELKAWLTLETEETSWRPAPTVSMATYKTLKFMFCIDSIRNTSFLSFSPLPHKTEQAIILEPLTPYVSARGPSTQLKDSHLASAVCCEESCLLITDPASASKPVFYQDG</sequence>
<feature type="region of interest" description="Disordered" evidence="1">
    <location>
        <begin position="33"/>
        <end position="80"/>
    </location>
</feature>
<reference evidence="2 3" key="1">
    <citation type="submission" date="2019-08" db="EMBL/GenBank/DDBJ databases">
        <title>A chromosome-level genome assembly, high-density linkage maps, and genome scans reveal the genomic architecture of hybrid incompatibilities underlying speciation via character displacement in darters (Percidae: Etheostominae).</title>
        <authorList>
            <person name="Moran R.L."/>
            <person name="Catchen J.M."/>
            <person name="Fuller R.C."/>
        </authorList>
    </citation>
    <scope>NUCLEOTIDE SEQUENCE [LARGE SCALE GENOMIC DNA]</scope>
    <source>
        <strain evidence="2">EspeVRDwgs_2016</strain>
        <tissue evidence="2">Muscle</tissue>
    </source>
</reference>
<dbReference type="Proteomes" id="UP000327493">
    <property type="component" value="Chromosome 18"/>
</dbReference>
<proteinExistence type="predicted"/>
<evidence type="ECO:0000313" key="3">
    <source>
        <dbReference type="Proteomes" id="UP000327493"/>
    </source>
</evidence>
<gene>
    <name evidence="2" type="ORF">FQN60_015826</name>
</gene>
<protein>
    <submittedName>
        <fullName evidence="2">Uncharacterized protein</fullName>
    </submittedName>
</protein>
<dbReference type="EMBL" id="VOFY01000018">
    <property type="protein sequence ID" value="KAA8583280.1"/>
    <property type="molecule type" value="Genomic_DNA"/>
</dbReference>
<evidence type="ECO:0000256" key="1">
    <source>
        <dbReference type="SAM" id="MobiDB-lite"/>
    </source>
</evidence>
<comment type="caution">
    <text evidence="2">The sequence shown here is derived from an EMBL/GenBank/DDBJ whole genome shotgun (WGS) entry which is preliminary data.</text>
</comment>